<organism evidence="3 4">
    <name type="scientific">Mucilaginibacter terrigena</name>
    <dbReference type="NCBI Taxonomy" id="2492395"/>
    <lineage>
        <taxon>Bacteria</taxon>
        <taxon>Pseudomonadati</taxon>
        <taxon>Bacteroidota</taxon>
        <taxon>Sphingobacteriia</taxon>
        <taxon>Sphingobacteriales</taxon>
        <taxon>Sphingobacteriaceae</taxon>
        <taxon>Mucilaginibacter</taxon>
    </lineage>
</organism>
<dbReference type="SUPFAM" id="SSF82153">
    <property type="entry name" value="FAS1 domain"/>
    <property type="match status" value="1"/>
</dbReference>
<dbReference type="Gene3D" id="2.120.10.30">
    <property type="entry name" value="TolB, C-terminal domain"/>
    <property type="match status" value="1"/>
</dbReference>
<feature type="signal peptide" evidence="1">
    <location>
        <begin position="1"/>
        <end position="23"/>
    </location>
</feature>
<dbReference type="InterPro" id="IPR013783">
    <property type="entry name" value="Ig-like_fold"/>
</dbReference>
<dbReference type="InterPro" id="IPR000782">
    <property type="entry name" value="FAS1_domain"/>
</dbReference>
<dbReference type="Gene3D" id="2.60.40.10">
    <property type="entry name" value="Immunoglobulins"/>
    <property type="match status" value="1"/>
</dbReference>
<gene>
    <name evidence="3" type="ORF">EWM62_16510</name>
</gene>
<feature type="domain" description="FAS1" evidence="2">
    <location>
        <begin position="46"/>
        <end position="178"/>
    </location>
</feature>
<evidence type="ECO:0000313" key="4">
    <source>
        <dbReference type="Proteomes" id="UP000293331"/>
    </source>
</evidence>
<dbReference type="OrthoDB" id="670826at2"/>
<dbReference type="SUPFAM" id="SSF81296">
    <property type="entry name" value="E set domains"/>
    <property type="match status" value="1"/>
</dbReference>
<dbReference type="InterPro" id="IPR036378">
    <property type="entry name" value="FAS1_dom_sf"/>
</dbReference>
<keyword evidence="4" id="KW-1185">Reference proteome</keyword>
<evidence type="ECO:0000256" key="1">
    <source>
        <dbReference type="SAM" id="SignalP"/>
    </source>
</evidence>
<feature type="chain" id="PRO_5020953448" description="FAS1 domain-containing protein" evidence="1">
    <location>
        <begin position="24"/>
        <end position="586"/>
    </location>
</feature>
<dbReference type="AlphaFoldDB" id="A0A4Q5LJT4"/>
<dbReference type="Proteomes" id="UP000293331">
    <property type="component" value="Unassembled WGS sequence"/>
</dbReference>
<dbReference type="RefSeq" id="WP_129877781.1">
    <property type="nucleotide sequence ID" value="NZ_SEWG01000007.1"/>
</dbReference>
<dbReference type="SUPFAM" id="SSF63829">
    <property type="entry name" value="Calcium-dependent phosphotriesterase"/>
    <property type="match status" value="1"/>
</dbReference>
<dbReference type="PANTHER" id="PTHR13833:SF71">
    <property type="entry name" value="NHL DOMAIN-CONTAINING PROTEIN"/>
    <property type="match status" value="1"/>
</dbReference>
<comment type="caution">
    <text evidence="3">The sequence shown here is derived from an EMBL/GenBank/DDBJ whole genome shotgun (WGS) entry which is preliminary data.</text>
</comment>
<dbReference type="PROSITE" id="PS51257">
    <property type="entry name" value="PROKAR_LIPOPROTEIN"/>
    <property type="match status" value="1"/>
</dbReference>
<accession>A0A4Q5LJT4</accession>
<dbReference type="InterPro" id="IPR014756">
    <property type="entry name" value="Ig_E-set"/>
</dbReference>
<protein>
    <recommendedName>
        <fullName evidence="2">FAS1 domain-containing protein</fullName>
    </recommendedName>
</protein>
<evidence type="ECO:0000313" key="3">
    <source>
        <dbReference type="EMBL" id="RYU87312.1"/>
    </source>
</evidence>
<dbReference type="Gene3D" id="2.30.180.10">
    <property type="entry name" value="FAS1 domain"/>
    <property type="match status" value="1"/>
</dbReference>
<dbReference type="Pfam" id="PF02469">
    <property type="entry name" value="Fasciclin"/>
    <property type="match status" value="1"/>
</dbReference>
<evidence type="ECO:0000259" key="2">
    <source>
        <dbReference type="PROSITE" id="PS50213"/>
    </source>
</evidence>
<sequence length="586" mass="61353">MNKISQVGKYFSLLILIALFAGACKKNDPVKPGPDPVKKPTVEQVTTNVEQALAGKDTLSQFALDFKSAGLTQAEVETGVTVFAPSNKAYTLKTTSRKKTTAVEDVYLPDSSVVRDYIVVGKIDITKVTSGTTLTALSGKKLLLTKVNDQWYVNGVYLNITILSTGDNAVVFSLAGLFNTSELPHIIGVSDVKTFPGWLLTIYGGNLGATADKNVVKIDDITATIHIAGPDSIQITVPQGVTAGALTVTTQGRTVSAPQNLTVQQANVSTVTGTGGGPVQGITIDGSDNIYWTDNYYNGNIPASRLAKYSAGQISYYRPLFPNPNGDGTNVPVLNPKTSLWAIGVDSQNQLYFATESNIAGGFSGIFRSATAAPTTAEWWAGTGTNYTAPVKADLKVYTAAMKFDAQDNLYIFNSGANLQKITPAGNVSIAISKTEFLSAEASITNVSSYGIALSGSTTYVSDATNGRVWVKDSNGLKVLAGNSTHVAKDGVGTAAQFGSPFGIVLDNKGNLYVCDNDYGTSKFLIRMINPRGVVTTIAGGAGAGSDIDGIGAAAGFNGVNTIAIDSKGALYVGTDAGTIRKITFQ</sequence>
<keyword evidence="1" id="KW-0732">Signal</keyword>
<name>A0A4Q5LJT4_9SPHI</name>
<dbReference type="PANTHER" id="PTHR13833">
    <property type="match status" value="1"/>
</dbReference>
<proteinExistence type="predicted"/>
<dbReference type="PROSITE" id="PS50213">
    <property type="entry name" value="FAS1"/>
    <property type="match status" value="1"/>
</dbReference>
<dbReference type="Pfam" id="PF01833">
    <property type="entry name" value="TIG"/>
    <property type="match status" value="1"/>
</dbReference>
<dbReference type="EMBL" id="SEWG01000007">
    <property type="protein sequence ID" value="RYU87312.1"/>
    <property type="molecule type" value="Genomic_DNA"/>
</dbReference>
<reference evidence="3 4" key="1">
    <citation type="submission" date="2019-02" db="EMBL/GenBank/DDBJ databases">
        <title>Bacterial novel species Mucilaginibacter sp. 17JY9-4 isolated from soil.</title>
        <authorList>
            <person name="Jung H.-Y."/>
        </authorList>
    </citation>
    <scope>NUCLEOTIDE SEQUENCE [LARGE SCALE GENOMIC DNA]</scope>
    <source>
        <strain evidence="3 4">17JY9-4</strain>
    </source>
</reference>
<dbReference type="InterPro" id="IPR002909">
    <property type="entry name" value="IPT_dom"/>
</dbReference>
<dbReference type="InterPro" id="IPR011042">
    <property type="entry name" value="6-blade_b-propeller_TolB-like"/>
</dbReference>